<dbReference type="FunFam" id="3.30.565.10:FF:000037">
    <property type="entry name" value="Hybrid sensor histidine kinase/response regulator"/>
    <property type="match status" value="1"/>
</dbReference>
<dbReference type="InterPro" id="IPR036890">
    <property type="entry name" value="HATPase_C_sf"/>
</dbReference>
<dbReference type="GO" id="GO:0000155">
    <property type="term" value="F:phosphorelay sensor kinase activity"/>
    <property type="evidence" value="ECO:0007669"/>
    <property type="project" value="InterPro"/>
</dbReference>
<evidence type="ECO:0000256" key="2">
    <source>
        <dbReference type="ARBA" id="ARBA00012438"/>
    </source>
</evidence>
<dbReference type="InterPro" id="IPR001789">
    <property type="entry name" value="Sig_transdc_resp-reg_receiver"/>
</dbReference>
<protein>
    <recommendedName>
        <fullName evidence="2">histidine kinase</fullName>
        <ecNumber evidence="2">2.7.13.3</ecNumber>
    </recommendedName>
</protein>
<evidence type="ECO:0000256" key="4">
    <source>
        <dbReference type="ARBA" id="ARBA00022679"/>
    </source>
</evidence>
<dbReference type="InterPro" id="IPR011006">
    <property type="entry name" value="CheY-like_superfamily"/>
</dbReference>
<dbReference type="InterPro" id="IPR018062">
    <property type="entry name" value="HTH_AraC-typ_CS"/>
</dbReference>
<dbReference type="SUPFAM" id="SSF47384">
    <property type="entry name" value="Homodimeric domain of signal transducing histidine kinase"/>
    <property type="match status" value="1"/>
</dbReference>
<dbReference type="Proteomes" id="UP000559010">
    <property type="component" value="Unassembled WGS sequence"/>
</dbReference>
<dbReference type="SMART" id="SM00387">
    <property type="entry name" value="HATPase_c"/>
    <property type="match status" value="1"/>
</dbReference>
<proteinExistence type="predicted"/>
<dbReference type="InterPro" id="IPR018060">
    <property type="entry name" value="HTH_AraC"/>
</dbReference>
<comment type="caution">
    <text evidence="17">The sequence shown here is derived from an EMBL/GenBank/DDBJ whole genome shotgun (WGS) entry which is preliminary data.</text>
</comment>
<dbReference type="InterPro" id="IPR011110">
    <property type="entry name" value="Reg_prop"/>
</dbReference>
<sequence length="1365" mass="155896">MKNCVFIVGLIISWISTPAQEIDKLYFHHVDVELTQNSVTRLAEDDNGFVWIATRYGLNRFDGEEIYTFADEGRNKAFVNGYVSGLNIDSQNNIWISTYGGGVFKLDDQTGKIEDSKFDFKNKLITNSMIDKDGLIWFSTEKSGVITYDPSSGKINTYTGFINNGKIAETSIVGIAQDQQENYLIGTWGKGLYLFNKDKKRFTNYTSKSNPSIIPHDVVRTMSKSLDGDIWIGFQKGLRKLSVKNGEYTFKMATDNQEFIDLIESMTILCLLHDSNNRLWIGTENEGLIILDLNTGNFERYFRDPYGNYSLKSNSIWNLMETKNGTILIGTFDQGLFKVDPYEKRFIHFHQTQKPGEAISYNLVSAFAEEGDGYYVGTDGGGLNYIQEGQPTKYFDKNNSNLTSNSILCLEKGADGRLWIGTWEGGVFYKDLGDDEIHFFDRRTSSDRYFGKYIFDLHRDSKDRIWFVSFRHALEVYDPKTNEFYSFTPSDEERKISSSTIHTIVEDHNGNIWTGTEGFGIDKIVLTKDLKTKQLINYSPEKPKGSKEYINHGFIFSLFIDAQNRLWAGTHGGGLNYFDDKSQSFKALTIQDGLPSNMILSIEQDDTGNLWVGTNNGLASIEPETFKIKTYGKADGLQGSEFTKRASLKLKNGDLLFGGINGYNRFNPLNIPEISDKGNVLITDIKFNSEEGKEFINNMDKSIINKEKITLPYKLNDFDISFAYLNYTQSNKNTYQYKLEGYDEEWQDAGTRNTAYYTNVSAGDYTFKVRAFNADGLLSEKQASLKIKITPPWYLSIWAYIVYFLIILTLLIWRRNTIIHREKLKTNLKLEHLELEKLKEMDELKSRFFANISHEFRTPLTLILSPLKTIYYEEHFSKHKNKVTNIIRQADRLLNLINQILDLSKLESGAVKAEFTVIDVSAFLKPIVYSFSGLAEKKNIRFTAHFPKSKIIASLDVDKLEKIVTNLLSNAIKYTPEFGEVNFELTSDDLNLNFSVCDTGEGISENDKEEIFKRYYQSSISKKRGDLGTGIGLALTKELVELHKGQIDVKNNHDKGTCFYVEIPLNLNGIDPETIIALPEIKRSIIDNHTELEDLIAHNEEQVTTNEESSKQKQTILIAEDNDDIRKFMSEFLSEDFNILKATNGVEALNIVNDQKPDLIISDIIMPEMDGYQLCNNVKKGDETNHIPIILLTAKASEESQEAGYSSGADAYLAKPFDPVKLKMQIKNMLKTGRNFKNKIAQNKHHKLTPKTPDVKNTDESFVEEIVAIIEKNISEPNFTINDICKEMGISRMQLYRRLKNAISMSANELIRHMRMQRAAQLMKQNKFSIAEITYQVGFTDLQYFRSTFKKQFGMNPSEFVSLKQ</sequence>
<evidence type="ECO:0000259" key="15">
    <source>
        <dbReference type="PROSITE" id="PS50109"/>
    </source>
</evidence>
<evidence type="ECO:0000256" key="12">
    <source>
        <dbReference type="PROSITE-ProRule" id="PRU00169"/>
    </source>
</evidence>
<comment type="catalytic activity">
    <reaction evidence="1">
        <text>ATP + protein L-histidine = ADP + protein N-phospho-L-histidine.</text>
        <dbReference type="EC" id="2.7.13.3"/>
    </reaction>
</comment>
<feature type="modified residue" description="4-aspartylphosphate" evidence="12">
    <location>
        <position position="1163"/>
    </location>
</feature>
<dbReference type="PANTHER" id="PTHR43547:SF2">
    <property type="entry name" value="HYBRID SIGNAL TRANSDUCTION HISTIDINE KINASE C"/>
    <property type="match status" value="1"/>
</dbReference>
<dbReference type="GO" id="GO:0005524">
    <property type="term" value="F:ATP binding"/>
    <property type="evidence" value="ECO:0007669"/>
    <property type="project" value="UniProtKB-KW"/>
</dbReference>
<keyword evidence="6" id="KW-0418">Kinase</keyword>
<dbReference type="InterPro" id="IPR011123">
    <property type="entry name" value="Y_Y_Y"/>
</dbReference>
<evidence type="ECO:0000259" key="16">
    <source>
        <dbReference type="PROSITE" id="PS50110"/>
    </source>
</evidence>
<dbReference type="RefSeq" id="WP_169680416.1">
    <property type="nucleotide sequence ID" value="NZ_JABBNU010000005.1"/>
</dbReference>
<evidence type="ECO:0000256" key="5">
    <source>
        <dbReference type="ARBA" id="ARBA00022741"/>
    </source>
</evidence>
<dbReference type="InterPro" id="IPR036097">
    <property type="entry name" value="HisK_dim/P_sf"/>
</dbReference>
<dbReference type="Gene3D" id="1.10.10.60">
    <property type="entry name" value="Homeodomain-like"/>
    <property type="match status" value="1"/>
</dbReference>
<dbReference type="Pfam" id="PF12833">
    <property type="entry name" value="HTH_18"/>
    <property type="match status" value="1"/>
</dbReference>
<dbReference type="Gene3D" id="3.40.50.2300">
    <property type="match status" value="1"/>
</dbReference>
<dbReference type="SUPFAM" id="SSF55874">
    <property type="entry name" value="ATPase domain of HSP90 chaperone/DNA topoisomerase II/histidine kinase"/>
    <property type="match status" value="1"/>
</dbReference>
<keyword evidence="4" id="KW-0808">Transferase</keyword>
<dbReference type="Pfam" id="PF07495">
    <property type="entry name" value="Y_Y_Y"/>
    <property type="match status" value="1"/>
</dbReference>
<dbReference type="SMART" id="SM00448">
    <property type="entry name" value="REC"/>
    <property type="match status" value="1"/>
</dbReference>
<evidence type="ECO:0000256" key="11">
    <source>
        <dbReference type="ARBA" id="ARBA00023163"/>
    </source>
</evidence>
<keyword evidence="8" id="KW-0902">Two-component regulatory system</keyword>
<dbReference type="InterPro" id="IPR009057">
    <property type="entry name" value="Homeodomain-like_sf"/>
</dbReference>
<dbReference type="FunFam" id="1.10.287.130:FF:000045">
    <property type="entry name" value="Two-component system sensor histidine kinase/response regulator"/>
    <property type="match status" value="1"/>
</dbReference>
<accession>A0A848IZB6</accession>
<dbReference type="PRINTS" id="PR00344">
    <property type="entry name" value="BCTRLSENSOR"/>
</dbReference>
<dbReference type="EC" id="2.7.13.3" evidence="2"/>
<dbReference type="Pfam" id="PF02518">
    <property type="entry name" value="HATPase_c"/>
    <property type="match status" value="1"/>
</dbReference>
<feature type="domain" description="HTH araC/xylS-type" evidence="14">
    <location>
        <begin position="1264"/>
        <end position="1363"/>
    </location>
</feature>
<evidence type="ECO:0000259" key="14">
    <source>
        <dbReference type="PROSITE" id="PS01124"/>
    </source>
</evidence>
<evidence type="ECO:0000256" key="10">
    <source>
        <dbReference type="ARBA" id="ARBA00023125"/>
    </source>
</evidence>
<name>A0A848IZB6_9BACT</name>
<dbReference type="GO" id="GO:0003700">
    <property type="term" value="F:DNA-binding transcription factor activity"/>
    <property type="evidence" value="ECO:0007669"/>
    <property type="project" value="InterPro"/>
</dbReference>
<evidence type="ECO:0000256" key="8">
    <source>
        <dbReference type="ARBA" id="ARBA00023012"/>
    </source>
</evidence>
<evidence type="ECO:0000256" key="3">
    <source>
        <dbReference type="ARBA" id="ARBA00022553"/>
    </source>
</evidence>
<evidence type="ECO:0000256" key="7">
    <source>
        <dbReference type="ARBA" id="ARBA00022840"/>
    </source>
</evidence>
<dbReference type="InterPro" id="IPR015943">
    <property type="entry name" value="WD40/YVTN_repeat-like_dom_sf"/>
</dbReference>
<keyword evidence="13" id="KW-0472">Membrane</keyword>
<dbReference type="SUPFAM" id="SSF46689">
    <property type="entry name" value="Homeodomain-like"/>
    <property type="match status" value="1"/>
</dbReference>
<dbReference type="CDD" id="cd17574">
    <property type="entry name" value="REC_OmpR"/>
    <property type="match status" value="1"/>
</dbReference>
<dbReference type="Pfam" id="PF07494">
    <property type="entry name" value="Reg_prop"/>
    <property type="match status" value="5"/>
</dbReference>
<dbReference type="CDD" id="cd00082">
    <property type="entry name" value="HisKA"/>
    <property type="match status" value="1"/>
</dbReference>
<keyword evidence="7" id="KW-0067">ATP-binding</keyword>
<keyword evidence="9" id="KW-0805">Transcription regulation</keyword>
<dbReference type="PROSITE" id="PS50110">
    <property type="entry name" value="RESPONSE_REGULATORY"/>
    <property type="match status" value="1"/>
</dbReference>
<dbReference type="EMBL" id="JABBNU010000005">
    <property type="protein sequence ID" value="NMM48488.1"/>
    <property type="molecule type" value="Genomic_DNA"/>
</dbReference>
<dbReference type="Pfam" id="PF00512">
    <property type="entry name" value="HisKA"/>
    <property type="match status" value="1"/>
</dbReference>
<dbReference type="Gene3D" id="2.130.10.10">
    <property type="entry name" value="YVTN repeat-like/Quinoprotein amine dehydrogenase"/>
    <property type="match status" value="2"/>
</dbReference>
<dbReference type="InterPro" id="IPR005467">
    <property type="entry name" value="His_kinase_dom"/>
</dbReference>
<dbReference type="SMART" id="SM00388">
    <property type="entry name" value="HisKA"/>
    <property type="match status" value="1"/>
</dbReference>
<evidence type="ECO:0000256" key="6">
    <source>
        <dbReference type="ARBA" id="ARBA00022777"/>
    </source>
</evidence>
<keyword evidence="5" id="KW-0547">Nucleotide-binding</keyword>
<dbReference type="InterPro" id="IPR003661">
    <property type="entry name" value="HisK_dim/P_dom"/>
</dbReference>
<feature type="domain" description="Response regulatory" evidence="16">
    <location>
        <begin position="1115"/>
        <end position="1230"/>
    </location>
</feature>
<feature type="transmembrane region" description="Helical" evidence="13">
    <location>
        <begin position="793"/>
        <end position="813"/>
    </location>
</feature>
<dbReference type="PROSITE" id="PS50109">
    <property type="entry name" value="HIS_KIN"/>
    <property type="match status" value="1"/>
</dbReference>
<evidence type="ECO:0000313" key="17">
    <source>
        <dbReference type="EMBL" id="NMM48488.1"/>
    </source>
</evidence>
<dbReference type="Gene3D" id="3.30.565.10">
    <property type="entry name" value="Histidine kinase-like ATPase, C-terminal domain"/>
    <property type="match status" value="1"/>
</dbReference>
<organism evidence="17 18">
    <name type="scientific">Marinigracilibium pacificum</name>
    <dbReference type="NCBI Taxonomy" id="2729599"/>
    <lineage>
        <taxon>Bacteria</taxon>
        <taxon>Pseudomonadati</taxon>
        <taxon>Bacteroidota</taxon>
        <taxon>Cytophagia</taxon>
        <taxon>Cytophagales</taxon>
        <taxon>Flammeovirgaceae</taxon>
        <taxon>Marinigracilibium</taxon>
    </lineage>
</organism>
<feature type="domain" description="Histidine kinase" evidence="15">
    <location>
        <begin position="851"/>
        <end position="1067"/>
    </location>
</feature>
<dbReference type="SUPFAM" id="SSF52172">
    <property type="entry name" value="CheY-like"/>
    <property type="match status" value="1"/>
</dbReference>
<evidence type="ECO:0000313" key="18">
    <source>
        <dbReference type="Proteomes" id="UP000559010"/>
    </source>
</evidence>
<evidence type="ECO:0000256" key="13">
    <source>
        <dbReference type="SAM" id="Phobius"/>
    </source>
</evidence>
<dbReference type="SUPFAM" id="SSF63829">
    <property type="entry name" value="Calcium-dependent phosphotriesterase"/>
    <property type="match status" value="2"/>
</dbReference>
<keyword evidence="11" id="KW-0804">Transcription</keyword>
<keyword evidence="18" id="KW-1185">Reference proteome</keyword>
<dbReference type="InterPro" id="IPR004358">
    <property type="entry name" value="Sig_transdc_His_kin-like_C"/>
</dbReference>
<dbReference type="Gene3D" id="2.60.40.10">
    <property type="entry name" value="Immunoglobulins"/>
    <property type="match status" value="1"/>
</dbReference>
<evidence type="ECO:0000256" key="1">
    <source>
        <dbReference type="ARBA" id="ARBA00000085"/>
    </source>
</evidence>
<dbReference type="Gene3D" id="1.10.287.130">
    <property type="match status" value="1"/>
</dbReference>
<keyword evidence="3 12" id="KW-0597">Phosphoprotein</keyword>
<dbReference type="Pfam" id="PF00072">
    <property type="entry name" value="Response_reg"/>
    <property type="match status" value="1"/>
</dbReference>
<keyword evidence="10" id="KW-0238">DNA-binding</keyword>
<keyword evidence="13" id="KW-1133">Transmembrane helix</keyword>
<evidence type="ECO:0000256" key="9">
    <source>
        <dbReference type="ARBA" id="ARBA00023015"/>
    </source>
</evidence>
<gene>
    <name evidence="17" type="ORF">HH304_08760</name>
</gene>
<dbReference type="PROSITE" id="PS01124">
    <property type="entry name" value="HTH_ARAC_FAMILY_2"/>
    <property type="match status" value="1"/>
</dbReference>
<dbReference type="PANTHER" id="PTHR43547">
    <property type="entry name" value="TWO-COMPONENT HISTIDINE KINASE"/>
    <property type="match status" value="1"/>
</dbReference>
<dbReference type="FunFam" id="2.60.40.10:FF:000791">
    <property type="entry name" value="Two-component system sensor histidine kinase/response regulator"/>
    <property type="match status" value="1"/>
</dbReference>
<dbReference type="PROSITE" id="PS00041">
    <property type="entry name" value="HTH_ARAC_FAMILY_1"/>
    <property type="match status" value="1"/>
</dbReference>
<dbReference type="SMART" id="SM00342">
    <property type="entry name" value="HTH_ARAC"/>
    <property type="match status" value="1"/>
</dbReference>
<dbReference type="InterPro" id="IPR003594">
    <property type="entry name" value="HATPase_dom"/>
</dbReference>
<dbReference type="InterPro" id="IPR013783">
    <property type="entry name" value="Ig-like_fold"/>
</dbReference>
<dbReference type="GO" id="GO:0043565">
    <property type="term" value="F:sequence-specific DNA binding"/>
    <property type="evidence" value="ECO:0007669"/>
    <property type="project" value="InterPro"/>
</dbReference>
<reference evidence="17 18" key="1">
    <citation type="submission" date="2020-04" db="EMBL/GenBank/DDBJ databases">
        <title>Flammeovirgaceae bacterium KN852 isolated from deep sea.</title>
        <authorList>
            <person name="Zhang D.-C."/>
        </authorList>
    </citation>
    <scope>NUCLEOTIDE SEQUENCE [LARGE SCALE GENOMIC DNA]</scope>
    <source>
        <strain evidence="17 18">KN852</strain>
    </source>
</reference>
<keyword evidence="13" id="KW-0812">Transmembrane</keyword>